<dbReference type="GO" id="GO:0016874">
    <property type="term" value="F:ligase activity"/>
    <property type="evidence" value="ECO:0007669"/>
    <property type="project" value="UniProtKB-KW"/>
</dbReference>
<comment type="caution">
    <text evidence="3">The sequence shown here is derived from an EMBL/GenBank/DDBJ whole genome shotgun (WGS) entry which is preliminary data.</text>
</comment>
<dbReference type="SUPFAM" id="SSF56801">
    <property type="entry name" value="Acetyl-CoA synthetase-like"/>
    <property type="match status" value="1"/>
</dbReference>
<evidence type="ECO:0000259" key="1">
    <source>
        <dbReference type="Pfam" id="PF00501"/>
    </source>
</evidence>
<dbReference type="PROSITE" id="PS00455">
    <property type="entry name" value="AMP_BINDING"/>
    <property type="match status" value="1"/>
</dbReference>
<dbReference type="Pfam" id="PF13193">
    <property type="entry name" value="AMP-binding_C"/>
    <property type="match status" value="1"/>
</dbReference>
<sequence>MPVRLDHMLADACARFGSQEALDDGTRRLTFRELAQDADRLHAELKAAGHEPGRPVLVAVSNRAEDLVCHFAAWKARAAVVPVHRNSPVAAVVTTARRTGARLLLGAPPHHPPAWDAFTPLPAPGRTEPARTDPARPSAAWLRLSQGGTSPAALQDFAPPEELDGDQALVVFTSGSTGQPKGVVLSHAAFAGKLAAIQEVLPFSPGSRTTQVLQLNFSFAQWTALLTLAHGGSLRLLPRFDAERVLEVLGSSRTDRIAMVPSMLRLLARALDASAAPRELLAERVSPGLIIAGGEPLSAGLGRRLRELLPHTGLADVYGLSETSTSDFILTPEAYDEGAGTIGTPSPQVSFRVADEQGEECPAGETGDLWIRTPYVMTGYLGDPRETRAAFTDGWLRTGDLARLRPGDKLVELGGRTKQLISRGGIKISPLEIENCYASHPACTECLAVGVPDPDLGERTHLLVVRGSRPVPPRGELRAWGRERLEPYKLPDQVHTVDELPLGRTGKADRLAARELALRLAGGAP</sequence>
<dbReference type="RefSeq" id="WP_168542163.1">
    <property type="nucleotide sequence ID" value="NZ_JAAWWP010000016.1"/>
</dbReference>
<feature type="domain" description="AMP-binding enzyme C-terminal" evidence="2">
    <location>
        <begin position="432"/>
        <end position="507"/>
    </location>
</feature>
<gene>
    <name evidence="3" type="ORF">HFV08_23545</name>
</gene>
<feature type="domain" description="AMP-dependent synthetase/ligase" evidence="1">
    <location>
        <begin position="10"/>
        <end position="381"/>
    </location>
</feature>
<dbReference type="Gene3D" id="3.40.50.12780">
    <property type="entry name" value="N-terminal domain of ligase-like"/>
    <property type="match status" value="1"/>
</dbReference>
<dbReference type="CDD" id="cd04433">
    <property type="entry name" value="AFD_class_I"/>
    <property type="match status" value="1"/>
</dbReference>
<dbReference type="PANTHER" id="PTHR43767">
    <property type="entry name" value="LONG-CHAIN-FATTY-ACID--COA LIGASE"/>
    <property type="match status" value="1"/>
</dbReference>
<evidence type="ECO:0000259" key="2">
    <source>
        <dbReference type="Pfam" id="PF13193"/>
    </source>
</evidence>
<name>A0ABX1H732_9ACTN</name>
<dbReference type="InterPro" id="IPR025110">
    <property type="entry name" value="AMP-bd_C"/>
</dbReference>
<dbReference type="InterPro" id="IPR045851">
    <property type="entry name" value="AMP-bd_C_sf"/>
</dbReference>
<dbReference type="Proteomes" id="UP000772196">
    <property type="component" value="Unassembled WGS sequence"/>
</dbReference>
<keyword evidence="3" id="KW-0436">Ligase</keyword>
<organism evidence="3 4">
    <name type="scientific">Streptomyces physcomitrii</name>
    <dbReference type="NCBI Taxonomy" id="2724184"/>
    <lineage>
        <taxon>Bacteria</taxon>
        <taxon>Bacillati</taxon>
        <taxon>Actinomycetota</taxon>
        <taxon>Actinomycetes</taxon>
        <taxon>Kitasatosporales</taxon>
        <taxon>Streptomycetaceae</taxon>
        <taxon>Streptomyces</taxon>
    </lineage>
</organism>
<dbReference type="InterPro" id="IPR020845">
    <property type="entry name" value="AMP-binding_CS"/>
</dbReference>
<accession>A0ABX1H732</accession>
<dbReference type="InterPro" id="IPR042099">
    <property type="entry name" value="ANL_N_sf"/>
</dbReference>
<dbReference type="InterPro" id="IPR050237">
    <property type="entry name" value="ATP-dep_AMP-bd_enzyme"/>
</dbReference>
<dbReference type="Gene3D" id="3.30.300.30">
    <property type="match status" value="1"/>
</dbReference>
<evidence type="ECO:0000313" key="4">
    <source>
        <dbReference type="Proteomes" id="UP000772196"/>
    </source>
</evidence>
<evidence type="ECO:0000313" key="3">
    <source>
        <dbReference type="EMBL" id="NKI44165.1"/>
    </source>
</evidence>
<proteinExistence type="predicted"/>
<dbReference type="PANTHER" id="PTHR43767:SF12">
    <property type="entry name" value="AMP-DEPENDENT SYNTHETASE AND LIGASE"/>
    <property type="match status" value="1"/>
</dbReference>
<dbReference type="InterPro" id="IPR000873">
    <property type="entry name" value="AMP-dep_synth/lig_dom"/>
</dbReference>
<dbReference type="EMBL" id="JAAWWP010000016">
    <property type="protein sequence ID" value="NKI44165.1"/>
    <property type="molecule type" value="Genomic_DNA"/>
</dbReference>
<protein>
    <submittedName>
        <fullName evidence="3">Acyl--CoA ligase</fullName>
    </submittedName>
</protein>
<dbReference type="Pfam" id="PF00501">
    <property type="entry name" value="AMP-binding"/>
    <property type="match status" value="1"/>
</dbReference>
<reference evidence="3 4" key="1">
    <citation type="submission" date="2020-04" db="EMBL/GenBank/DDBJ databases">
        <title>Phylogenetic Diversity and Antibacterial Activity against Ralstonia solanacearum of Endophytic Actinomycete Isolated from Moss.</title>
        <authorList>
            <person name="Zhuang X."/>
        </authorList>
    </citation>
    <scope>NUCLEOTIDE SEQUENCE [LARGE SCALE GENOMIC DNA]</scope>
    <source>
        <strain evidence="3 4">LD120</strain>
    </source>
</reference>
<keyword evidence="4" id="KW-1185">Reference proteome</keyword>